<keyword evidence="4" id="KW-1185">Reference proteome</keyword>
<dbReference type="Gramene" id="TraesNOR2B03G00859750.1">
    <property type="protein sequence ID" value="TraesNOR2B03G00859750.1.CDS1"/>
    <property type="gene ID" value="TraesNOR2B03G00859750"/>
</dbReference>
<dbReference type="SUPFAM" id="SSF52047">
    <property type="entry name" value="RNI-like"/>
    <property type="match status" value="1"/>
</dbReference>
<dbReference type="Gramene" id="TraesWEE_scaffold_014398_01G000300.1">
    <property type="protein sequence ID" value="TraesWEE_scaffold_014398_01G000300.1"/>
    <property type="gene ID" value="TraesWEE_scaffold_014398_01G000300"/>
</dbReference>
<organism evidence="3">
    <name type="scientific">Triticum aestivum</name>
    <name type="common">Wheat</name>
    <dbReference type="NCBI Taxonomy" id="4565"/>
    <lineage>
        <taxon>Eukaryota</taxon>
        <taxon>Viridiplantae</taxon>
        <taxon>Streptophyta</taxon>
        <taxon>Embryophyta</taxon>
        <taxon>Tracheophyta</taxon>
        <taxon>Spermatophyta</taxon>
        <taxon>Magnoliopsida</taxon>
        <taxon>Liliopsida</taxon>
        <taxon>Poales</taxon>
        <taxon>Poaceae</taxon>
        <taxon>BOP clade</taxon>
        <taxon>Pooideae</taxon>
        <taxon>Triticodae</taxon>
        <taxon>Triticeae</taxon>
        <taxon>Triticinae</taxon>
        <taxon>Triticum</taxon>
    </lineage>
</organism>
<dbReference type="Pfam" id="PF00646">
    <property type="entry name" value="F-box"/>
    <property type="match status" value="1"/>
</dbReference>
<reference evidence="3" key="2">
    <citation type="submission" date="2018-10" db="UniProtKB">
        <authorList>
            <consortium name="EnsemblPlants"/>
        </authorList>
    </citation>
    <scope>IDENTIFICATION</scope>
</reference>
<name>A0A3B6C1Q5_WHEAT</name>
<dbReference type="InterPro" id="IPR001810">
    <property type="entry name" value="F-box_dom"/>
</dbReference>
<evidence type="ECO:0000313" key="4">
    <source>
        <dbReference type="Proteomes" id="UP000019116"/>
    </source>
</evidence>
<dbReference type="Pfam" id="PF24758">
    <property type="entry name" value="LRR_At5g56370"/>
    <property type="match status" value="1"/>
</dbReference>
<proteinExistence type="predicted"/>
<dbReference type="InterPro" id="IPR036047">
    <property type="entry name" value="F-box-like_dom_sf"/>
</dbReference>
<dbReference type="Gramene" id="TraesCS2B03G0206500.1">
    <property type="protein sequence ID" value="TraesCS2B03G0206500.1.CDS1"/>
    <property type="gene ID" value="TraesCS2B03G0206500"/>
</dbReference>
<protein>
    <recommendedName>
        <fullName evidence="2">F-box domain-containing protein</fullName>
    </recommendedName>
</protein>
<dbReference type="PANTHER" id="PTHR31900:SF30">
    <property type="entry name" value="SUPERFAMILY PROTEIN, PUTATIVE-RELATED"/>
    <property type="match status" value="1"/>
</dbReference>
<feature type="domain" description="F-box" evidence="2">
    <location>
        <begin position="12"/>
        <end position="46"/>
    </location>
</feature>
<dbReference type="Gene3D" id="3.80.10.10">
    <property type="entry name" value="Ribonuclease Inhibitor"/>
    <property type="match status" value="1"/>
</dbReference>
<dbReference type="Gramene" id="TraesMAC2B03G00846590.1">
    <property type="protein sequence ID" value="TraesMAC2B03G00846590.1.CDS1"/>
    <property type="gene ID" value="TraesMAC2B03G00846590"/>
</dbReference>
<sequence length="520" mass="59183">MAAAPTNSWCGEDRLSDLPEDVLGIILSYLPAKEVARAAVLARSWRHSFATVEAMSFVQDKAHDKDDRSFTAQSQEKRSKNGDFIDEVNAALLCRRRCGARTAPRAFRVNFGCYTHWDSAVLNRWLYHVLKRSSKELHLDLRLQHTDLAEHHVKEPYNGEGDRDCDDPRANDPADDRCPASYSYQSYRADEYALTRSLFSCVVIRTLCLGACTLEPPERIELPFLETLFLSTIRSTGGNIQRLISGCPRLIDLTLERCGYTNKSHKDPLPDKNFTITVLDKHLRRFSLRCCHNLVRASIDVSELRTFEYRGDVPSESLLTLHGAHKISSCTIGFCGRKVYKGELPLLRSFLEQFTGTRHLHLVSTHLGSGIGSEFFSGFPYFPSLVRLELTGYLGGRSIKAVTRILEVAPSIEILSLFMKPGYEDRYHTGYFWRQQQELISEPALDVSIPCLRNRLRSINLVHYQGDNRHKYLANLLLCNGMVLEQVCVAFPRGEHKLQTRLKKEIEGWLVNKSAKVIFL</sequence>
<dbReference type="InterPro" id="IPR055411">
    <property type="entry name" value="LRR_FXL15/At3g58940/PEG3-like"/>
</dbReference>
<evidence type="ECO:0000256" key="1">
    <source>
        <dbReference type="SAM" id="MobiDB-lite"/>
    </source>
</evidence>
<dbReference type="Proteomes" id="UP000019116">
    <property type="component" value="Chromosome 2B"/>
</dbReference>
<accession>A0A3B6C1Q5</accession>
<reference evidence="3" key="1">
    <citation type="submission" date="2018-08" db="EMBL/GenBank/DDBJ databases">
        <authorList>
            <person name="Rossello M."/>
        </authorList>
    </citation>
    <scope>NUCLEOTIDE SEQUENCE [LARGE SCALE GENOMIC DNA]</scope>
    <source>
        <strain evidence="3">cv. Chinese Spring</strain>
    </source>
</reference>
<evidence type="ECO:0000259" key="2">
    <source>
        <dbReference type="PROSITE" id="PS50181"/>
    </source>
</evidence>
<dbReference type="OMA" id="CRADEYA"/>
<feature type="region of interest" description="Disordered" evidence="1">
    <location>
        <begin position="152"/>
        <end position="177"/>
    </location>
</feature>
<dbReference type="AlphaFoldDB" id="A0A3B6C1Q5"/>
<dbReference type="OrthoDB" id="695856at2759"/>
<dbReference type="Gramene" id="TraesCAD_scaffold_053537_01G000100.1">
    <property type="protein sequence ID" value="TraesCAD_scaffold_053537_01G000100.1"/>
    <property type="gene ID" value="TraesCAD_scaffold_053537_01G000100"/>
</dbReference>
<evidence type="ECO:0000313" key="3">
    <source>
        <dbReference type="EnsemblPlants" id="TraesCS2B02G090500.1.cds1"/>
    </source>
</evidence>
<dbReference type="EnsemblPlants" id="TraesCS2B02G090500.1">
    <property type="protein sequence ID" value="TraesCS2B02G090500.1.cds1"/>
    <property type="gene ID" value="TraesCS2B02G090500"/>
</dbReference>
<dbReference type="PANTHER" id="PTHR31900">
    <property type="entry name" value="F-BOX/RNI SUPERFAMILY PROTEIN-RELATED"/>
    <property type="match status" value="1"/>
</dbReference>
<dbReference type="InterPro" id="IPR050232">
    <property type="entry name" value="FBL13/AtMIF1-like"/>
</dbReference>
<dbReference type="PROSITE" id="PS50181">
    <property type="entry name" value="FBOX"/>
    <property type="match status" value="1"/>
</dbReference>
<dbReference type="Gramene" id="TraesCS2B02G090500.1">
    <property type="protein sequence ID" value="TraesCS2B02G090500.1.cds1"/>
    <property type="gene ID" value="TraesCS2B02G090500"/>
</dbReference>
<dbReference type="InterPro" id="IPR032675">
    <property type="entry name" value="LRR_dom_sf"/>
</dbReference>
<dbReference type="Gene3D" id="1.20.1280.50">
    <property type="match status" value="1"/>
</dbReference>
<dbReference type="STRING" id="4565.A0A3B6C1Q5"/>
<dbReference type="SUPFAM" id="SSF81383">
    <property type="entry name" value="F-box domain"/>
    <property type="match status" value="1"/>
</dbReference>